<dbReference type="PANTHER" id="PTHR44656:SF7">
    <property type="entry name" value="DEHYDROGENASE_REDUCTASE SDR FAMILY MEMBER 12"/>
    <property type="match status" value="1"/>
</dbReference>
<organism evidence="2 3">
    <name type="scientific">Hoyosella subflava (strain DSM 45089 / JCM 17490 / NBRC 109087 / DQS3-9A1)</name>
    <name type="common">Amycolicicoccus subflavus</name>
    <dbReference type="NCBI Taxonomy" id="443218"/>
    <lineage>
        <taxon>Bacteria</taxon>
        <taxon>Bacillati</taxon>
        <taxon>Actinomycetota</taxon>
        <taxon>Actinomycetes</taxon>
        <taxon>Mycobacteriales</taxon>
        <taxon>Hoyosellaceae</taxon>
        <taxon>Hoyosella</taxon>
    </lineage>
</organism>
<reference evidence="2 3" key="1">
    <citation type="journal article" date="2011" name="J. Bacteriol.">
        <title>Complete genome sequence of Amycolicicoccus subflavus DQS3-9A1T, an actinomycete isolated from crude oil-polluted soil.</title>
        <authorList>
            <person name="Cai M."/>
            <person name="Chen W.M."/>
            <person name="Nie Y."/>
            <person name="Chi C.Q."/>
            <person name="Wang Y.N."/>
            <person name="Tang Y.Q."/>
            <person name="Li G.Y."/>
            <person name="Wu X.L."/>
        </authorList>
    </citation>
    <scope>NUCLEOTIDE SEQUENCE [LARGE SCALE GENOMIC DNA]</scope>
    <source>
        <strain evidence="3">DSM 45089 / DQS3-9A1</strain>
    </source>
</reference>
<evidence type="ECO:0000313" key="2">
    <source>
        <dbReference type="EMBL" id="AEF41438.1"/>
    </source>
</evidence>
<dbReference type="Pfam" id="PF00106">
    <property type="entry name" value="adh_short"/>
    <property type="match status" value="1"/>
</dbReference>
<dbReference type="Gene3D" id="3.40.50.720">
    <property type="entry name" value="NAD(P)-binding Rossmann-like Domain"/>
    <property type="match status" value="1"/>
</dbReference>
<feature type="domain" description="Ketoreductase" evidence="1">
    <location>
        <begin position="31"/>
        <end position="227"/>
    </location>
</feature>
<dbReference type="AlphaFoldDB" id="F6EKV8"/>
<protein>
    <submittedName>
        <fullName evidence="2">Dehydrogenase/reductase</fullName>
    </submittedName>
</protein>
<proteinExistence type="predicted"/>
<name>F6EKV8_HOYSD</name>
<dbReference type="STRING" id="443218.AS9A_2991"/>
<dbReference type="EMBL" id="CP002786">
    <property type="protein sequence ID" value="AEF41438.1"/>
    <property type="molecule type" value="Genomic_DNA"/>
</dbReference>
<dbReference type="SMART" id="SM00822">
    <property type="entry name" value="PKS_KR"/>
    <property type="match status" value="1"/>
</dbReference>
<dbReference type="PRINTS" id="PR00081">
    <property type="entry name" value="GDHRDH"/>
</dbReference>
<dbReference type="KEGG" id="asd:AS9A_2991"/>
<evidence type="ECO:0000313" key="3">
    <source>
        <dbReference type="Proteomes" id="UP000009235"/>
    </source>
</evidence>
<dbReference type="HOGENOM" id="CLU_010194_44_8_11"/>
<dbReference type="Proteomes" id="UP000009235">
    <property type="component" value="Chromosome"/>
</dbReference>
<gene>
    <name evidence="2" type="ordered locus">AS9A_2991</name>
</gene>
<evidence type="ECO:0000259" key="1">
    <source>
        <dbReference type="SMART" id="SM00822"/>
    </source>
</evidence>
<sequence>MVGGFSRIGFAARRLLPAWPDDPQSGALRDRTALVTGAGSGIGAATALGLAKLGARVLLCVRSQEKGDAAEQAIRAELPGANIATVICDVSDLASVRKAGRDIISQEPRLDVVVHNAGVLPSHREESADGHEITLATHVLGPILLTEVARPALRASGKGRVIFVSSGGMYTQRLPVEDPEYLSGTYKGATAYARTKRMQVALTPLLAQRWGPEGTDVHSMHPGWADTPGVVDALPGFHKVMKPLLRDAESAADTIVWLAASQPPPPPGRFWHDRRSRAAHRLPGTHQSAEDVIRLWRYCAQALDLNVDDADLGEGC</sequence>
<dbReference type="InterPro" id="IPR036291">
    <property type="entry name" value="NAD(P)-bd_dom_sf"/>
</dbReference>
<dbReference type="SUPFAM" id="SSF51735">
    <property type="entry name" value="NAD(P)-binding Rossmann-fold domains"/>
    <property type="match status" value="1"/>
</dbReference>
<dbReference type="InterPro" id="IPR002347">
    <property type="entry name" value="SDR_fam"/>
</dbReference>
<dbReference type="PANTHER" id="PTHR44656">
    <property type="entry name" value="DEHYDROGENASE/REDUCTASE SDR FAMILY MEMBER 12"/>
    <property type="match status" value="1"/>
</dbReference>
<dbReference type="InterPro" id="IPR057326">
    <property type="entry name" value="KR_dom"/>
</dbReference>
<dbReference type="InterPro" id="IPR052992">
    <property type="entry name" value="SDR_member_12"/>
</dbReference>
<accession>F6EKV8</accession>
<keyword evidence="3" id="KW-1185">Reference proteome</keyword>
<dbReference type="eggNOG" id="COG1028">
    <property type="taxonomic scope" value="Bacteria"/>
</dbReference>